<keyword evidence="6" id="KW-1185">Reference proteome</keyword>
<dbReference type="InterPro" id="IPR050889">
    <property type="entry name" value="Dendritic_Spine_Reg/Scaffold"/>
</dbReference>
<comment type="caution">
    <text evidence="5">The sequence shown here is derived from an EMBL/GenBank/DDBJ whole genome shotgun (WGS) entry which is preliminary data.</text>
</comment>
<feature type="region of interest" description="Disordered" evidence="4">
    <location>
        <begin position="509"/>
        <end position="534"/>
    </location>
</feature>
<sequence length="534" mass="57192">MNRTYPHLKEFRAGGEAGYASDHTAITDYDETEHRGWAQQHFEAADIRPRADMGILTPPSLDGGQDVDVRGPCGMTPLMVAAIRGGGMDTGEDEEEDGTAAVIADLVAQGAELNATMDKTGETSLHLAARNARADAAKRLLDAGAEANSQDNTGRTPLHSAVAADAMGVFQILLRNRATNLNARMHDGTTPLILAARLAIEGMVEDLINADADINSADNSGKTALHWAAAVNNVDAVNILLAHGANRDAQNDKDETPLFLAAREGSYEACKALLDNFANREITDHMDRLPRDVAGERVHHDIVRLLDEHVPRSPQMVSVIPNGPLIGSPNQHHHLITHPTVIGAGPKPSKSKKRTKANTNNNNNNNGPGANNGICPTSPDGEATGVAVRRKPSIKKNNNSMKKPSVQHSMEMPHGVQSVESVASSLSPINSMDTSTTDGGTPSPYDSSLYSNRGLTLAQLHHGMDGTHLGGKQPPSYEDCIKSAASMQSLHNVGLDTYSYATGLPTFRDQQQQQQQSLNIQHQRQTSLPLTISQ</sequence>
<evidence type="ECO:0000313" key="6">
    <source>
        <dbReference type="Proteomes" id="UP001153148"/>
    </source>
</evidence>
<feature type="region of interest" description="Disordered" evidence="4">
    <location>
        <begin position="340"/>
        <end position="448"/>
    </location>
</feature>
<dbReference type="PROSITE" id="PS50297">
    <property type="entry name" value="ANK_REP_REGION"/>
    <property type="match status" value="4"/>
</dbReference>
<reference evidence="5" key="1">
    <citation type="submission" date="2021-03" db="EMBL/GenBank/DDBJ databases">
        <authorList>
            <person name="Tran Van P."/>
        </authorList>
    </citation>
    <scope>NUCLEOTIDE SEQUENCE</scope>
</reference>
<evidence type="ECO:0000256" key="4">
    <source>
        <dbReference type="SAM" id="MobiDB-lite"/>
    </source>
</evidence>
<feature type="compositionally biased region" description="Low complexity" evidence="4">
    <location>
        <begin position="358"/>
        <end position="373"/>
    </location>
</feature>
<keyword evidence="1" id="KW-0677">Repeat</keyword>
<name>A0ABN7P447_TIMPD</name>
<dbReference type="Gene3D" id="1.25.40.20">
    <property type="entry name" value="Ankyrin repeat-containing domain"/>
    <property type="match status" value="1"/>
</dbReference>
<feature type="repeat" description="ANK" evidence="3">
    <location>
        <begin position="220"/>
        <end position="252"/>
    </location>
</feature>
<dbReference type="SUPFAM" id="SSF48403">
    <property type="entry name" value="Ankyrin repeat"/>
    <property type="match status" value="1"/>
</dbReference>
<evidence type="ECO:0000256" key="3">
    <source>
        <dbReference type="PROSITE-ProRule" id="PRU00023"/>
    </source>
</evidence>
<dbReference type="InterPro" id="IPR036770">
    <property type="entry name" value="Ankyrin_rpt-contain_sf"/>
</dbReference>
<dbReference type="PANTHER" id="PTHR24166">
    <property type="entry name" value="ROLLING PEBBLES, ISOFORM B"/>
    <property type="match status" value="1"/>
</dbReference>
<feature type="compositionally biased region" description="Low complexity" evidence="4">
    <location>
        <begin position="510"/>
        <end position="525"/>
    </location>
</feature>
<dbReference type="Pfam" id="PF12796">
    <property type="entry name" value="Ank_2"/>
    <property type="match status" value="2"/>
</dbReference>
<evidence type="ECO:0000256" key="2">
    <source>
        <dbReference type="ARBA" id="ARBA00023043"/>
    </source>
</evidence>
<organism evidence="5 6">
    <name type="scientific">Timema podura</name>
    <name type="common">Walking stick</name>
    <dbReference type="NCBI Taxonomy" id="61482"/>
    <lineage>
        <taxon>Eukaryota</taxon>
        <taxon>Metazoa</taxon>
        <taxon>Ecdysozoa</taxon>
        <taxon>Arthropoda</taxon>
        <taxon>Hexapoda</taxon>
        <taxon>Insecta</taxon>
        <taxon>Pterygota</taxon>
        <taxon>Neoptera</taxon>
        <taxon>Polyneoptera</taxon>
        <taxon>Phasmatodea</taxon>
        <taxon>Timematodea</taxon>
        <taxon>Timematoidea</taxon>
        <taxon>Timematidae</taxon>
        <taxon>Timema</taxon>
    </lineage>
</organism>
<evidence type="ECO:0008006" key="7">
    <source>
        <dbReference type="Google" id="ProtNLM"/>
    </source>
</evidence>
<gene>
    <name evidence="5" type="ORF">TPAB3V08_LOCUS9598</name>
</gene>
<protein>
    <recommendedName>
        <fullName evidence="7">Notch</fullName>
    </recommendedName>
</protein>
<feature type="repeat" description="ANK" evidence="3">
    <location>
        <begin position="153"/>
        <end position="178"/>
    </location>
</feature>
<dbReference type="PANTHER" id="PTHR24166:SF48">
    <property type="entry name" value="PROTEIN VAPYRIN"/>
    <property type="match status" value="1"/>
</dbReference>
<feature type="compositionally biased region" description="Polar residues" evidence="4">
    <location>
        <begin position="395"/>
        <end position="408"/>
    </location>
</feature>
<accession>A0ABN7P447</accession>
<feature type="repeat" description="ANK" evidence="3">
    <location>
        <begin position="120"/>
        <end position="152"/>
    </location>
</feature>
<feature type="repeat" description="ANK" evidence="3">
    <location>
        <begin position="253"/>
        <end position="285"/>
    </location>
</feature>
<dbReference type="EMBL" id="CAJPIN010021484">
    <property type="protein sequence ID" value="CAG2062648.1"/>
    <property type="molecule type" value="Genomic_DNA"/>
</dbReference>
<feature type="repeat" description="ANK" evidence="3">
    <location>
        <begin position="187"/>
        <end position="219"/>
    </location>
</feature>
<dbReference type="SMART" id="SM00248">
    <property type="entry name" value="ANK"/>
    <property type="match status" value="7"/>
</dbReference>
<feature type="compositionally biased region" description="Polar residues" evidence="4">
    <location>
        <begin position="418"/>
        <end position="448"/>
    </location>
</feature>
<keyword evidence="2 3" id="KW-0040">ANK repeat</keyword>
<evidence type="ECO:0000256" key="1">
    <source>
        <dbReference type="ARBA" id="ARBA00022737"/>
    </source>
</evidence>
<feature type="non-terminal residue" evidence="5">
    <location>
        <position position="534"/>
    </location>
</feature>
<dbReference type="PROSITE" id="PS50088">
    <property type="entry name" value="ANK_REPEAT"/>
    <property type="match status" value="5"/>
</dbReference>
<evidence type="ECO:0000313" key="5">
    <source>
        <dbReference type="EMBL" id="CAG2062648.1"/>
    </source>
</evidence>
<dbReference type="Proteomes" id="UP001153148">
    <property type="component" value="Unassembled WGS sequence"/>
</dbReference>
<dbReference type="InterPro" id="IPR002110">
    <property type="entry name" value="Ankyrin_rpt"/>
</dbReference>
<proteinExistence type="predicted"/>